<evidence type="ECO:0000256" key="1">
    <source>
        <dbReference type="SAM" id="MobiDB-lite"/>
    </source>
</evidence>
<dbReference type="EMBL" id="VIRS01000018">
    <property type="protein sequence ID" value="TQS42408.1"/>
    <property type="molecule type" value="Genomic_DNA"/>
</dbReference>
<sequence>MVRQGVLLGAVLVVLAVAGGCGGDPKNVGTGEQTSAAPTPTETPAKAFDPPSKFVSDGQTLTDAPRAKNSLAAPPVGAVLVGRLVVYADETELAAADAVTGDDGWVITMPGVTYANSTETAPPVVFDGQVYAAASITVPGTSRVTDHRAIALVAVDPEAGSESWTATIDALPGDPVQQVRLVGVTANSIVLDTSTTTYVVDAQTRRTRWTVQYFDPTVVDGTVVAGQLAEDTTQTKTHTVGLRLTDGVQLWRSETALQQGRSFPLGPGLMGVQGRKFTSTDPYFDFLDPITGTRRYSGSRDDLAELQNCWFDARTIVVCGASGTRNVAVGYDARTLQEIWELPAGDRDAPRITTAWHGAVYGVLNGKAVTLDGHTGAIRSPAAGAAPSVVNEYAGLSADSGSLTLFSAVG</sequence>
<organism evidence="2 3">
    <name type="scientific">Cryptosporangium phraense</name>
    <dbReference type="NCBI Taxonomy" id="2593070"/>
    <lineage>
        <taxon>Bacteria</taxon>
        <taxon>Bacillati</taxon>
        <taxon>Actinomycetota</taxon>
        <taxon>Actinomycetes</taxon>
        <taxon>Cryptosporangiales</taxon>
        <taxon>Cryptosporangiaceae</taxon>
        <taxon>Cryptosporangium</taxon>
    </lineage>
</organism>
<dbReference type="Gene3D" id="2.130.10.10">
    <property type="entry name" value="YVTN repeat-like/Quinoprotein amine dehydrogenase"/>
    <property type="match status" value="1"/>
</dbReference>
<dbReference type="SUPFAM" id="SSF50998">
    <property type="entry name" value="Quinoprotein alcohol dehydrogenase-like"/>
    <property type="match status" value="1"/>
</dbReference>
<name>A0A545AM66_9ACTN</name>
<comment type="caution">
    <text evidence="2">The sequence shown here is derived from an EMBL/GenBank/DDBJ whole genome shotgun (WGS) entry which is preliminary data.</text>
</comment>
<feature type="compositionally biased region" description="Low complexity" evidence="1">
    <location>
        <begin position="36"/>
        <end position="45"/>
    </location>
</feature>
<dbReference type="PROSITE" id="PS51257">
    <property type="entry name" value="PROKAR_LIPOPROTEIN"/>
    <property type="match status" value="1"/>
</dbReference>
<dbReference type="RefSeq" id="WP_142707098.1">
    <property type="nucleotide sequence ID" value="NZ_VIRS01000018.1"/>
</dbReference>
<dbReference type="InterPro" id="IPR011047">
    <property type="entry name" value="Quinoprotein_ADH-like_sf"/>
</dbReference>
<dbReference type="InParanoid" id="A0A545AM66"/>
<evidence type="ECO:0000313" key="2">
    <source>
        <dbReference type="EMBL" id="TQS42408.1"/>
    </source>
</evidence>
<protein>
    <submittedName>
        <fullName evidence="2">PQQ-like beta-propeller repeat protein</fullName>
    </submittedName>
</protein>
<dbReference type="AlphaFoldDB" id="A0A545AM66"/>
<evidence type="ECO:0000313" key="3">
    <source>
        <dbReference type="Proteomes" id="UP000317982"/>
    </source>
</evidence>
<gene>
    <name evidence="2" type="ORF">FL583_24165</name>
</gene>
<feature type="region of interest" description="Disordered" evidence="1">
    <location>
        <begin position="24"/>
        <end position="59"/>
    </location>
</feature>
<dbReference type="Proteomes" id="UP000317982">
    <property type="component" value="Unassembled WGS sequence"/>
</dbReference>
<proteinExistence type="predicted"/>
<accession>A0A545AM66</accession>
<reference evidence="2 3" key="1">
    <citation type="submission" date="2019-07" db="EMBL/GenBank/DDBJ databases">
        <title>Cryptosporangium phraense sp. nov., isolated from plant litter.</title>
        <authorList>
            <person name="Suriyachadkun C."/>
        </authorList>
    </citation>
    <scope>NUCLEOTIDE SEQUENCE [LARGE SCALE GENOMIC DNA]</scope>
    <source>
        <strain evidence="2 3">A-T 5661</strain>
    </source>
</reference>
<dbReference type="InterPro" id="IPR015943">
    <property type="entry name" value="WD40/YVTN_repeat-like_dom_sf"/>
</dbReference>
<keyword evidence="3" id="KW-1185">Reference proteome</keyword>
<dbReference type="OrthoDB" id="3394166at2"/>